<dbReference type="PANTHER" id="PTHR46470:SF2">
    <property type="entry name" value="GLYCERALDEHYDE 3-PHOSPHATE PHOSPHATASE"/>
    <property type="match status" value="1"/>
</dbReference>
<dbReference type="SFLD" id="SFLDS00003">
    <property type="entry name" value="Haloacid_Dehalogenase"/>
    <property type="match status" value="1"/>
</dbReference>
<dbReference type="SFLD" id="SFLDG01129">
    <property type="entry name" value="C1.5:_HAD__Beta-PGM__Phosphata"/>
    <property type="match status" value="1"/>
</dbReference>
<comment type="caution">
    <text evidence="5">The sequence shown here is derived from an EMBL/GenBank/DDBJ whole genome shotgun (WGS) entry which is preliminary data.</text>
</comment>
<dbReference type="PRINTS" id="PR00413">
    <property type="entry name" value="HADHALOGNASE"/>
</dbReference>
<evidence type="ECO:0000313" key="5">
    <source>
        <dbReference type="EMBL" id="RWX52405.1"/>
    </source>
</evidence>
<dbReference type="InterPro" id="IPR051400">
    <property type="entry name" value="HAD-like_hydrolase"/>
</dbReference>
<keyword evidence="4" id="KW-0460">Magnesium</keyword>
<dbReference type="InterPro" id="IPR023214">
    <property type="entry name" value="HAD_sf"/>
</dbReference>
<dbReference type="Gene3D" id="1.20.120.710">
    <property type="entry name" value="Haloacid dehalogenase hydrolase-like domain"/>
    <property type="match status" value="1"/>
</dbReference>
<dbReference type="PANTHER" id="PTHR46470">
    <property type="entry name" value="N-ACYLNEURAMINATE-9-PHOSPHATASE"/>
    <property type="match status" value="1"/>
</dbReference>
<accession>A0A444JH60</accession>
<gene>
    <name evidence="5" type="ORF">VU01_10149</name>
</gene>
<evidence type="ECO:0000256" key="4">
    <source>
        <dbReference type="ARBA" id="ARBA00022842"/>
    </source>
</evidence>
<dbReference type="Proteomes" id="UP000288892">
    <property type="component" value="Unassembled WGS sequence"/>
</dbReference>
<dbReference type="GO" id="GO:0044281">
    <property type="term" value="P:small molecule metabolic process"/>
    <property type="evidence" value="ECO:0007669"/>
    <property type="project" value="UniProtKB-ARBA"/>
</dbReference>
<protein>
    <submittedName>
        <fullName evidence="5">Putative hydrolase of the HAD superfamily</fullName>
    </submittedName>
</protein>
<name>A0A444JH60_9BACT</name>
<organism evidence="5 6">
    <name type="scientific">Candidatus Electrothrix marina</name>
    <dbReference type="NCBI Taxonomy" id="1859130"/>
    <lineage>
        <taxon>Bacteria</taxon>
        <taxon>Pseudomonadati</taxon>
        <taxon>Thermodesulfobacteriota</taxon>
        <taxon>Desulfobulbia</taxon>
        <taxon>Desulfobulbales</taxon>
        <taxon>Desulfobulbaceae</taxon>
        <taxon>Candidatus Electrothrix</taxon>
    </lineage>
</organism>
<evidence type="ECO:0000256" key="1">
    <source>
        <dbReference type="ARBA" id="ARBA00001946"/>
    </source>
</evidence>
<dbReference type="Gene3D" id="3.40.50.1000">
    <property type="entry name" value="HAD superfamily/HAD-like"/>
    <property type="match status" value="1"/>
</dbReference>
<dbReference type="GO" id="GO:0016791">
    <property type="term" value="F:phosphatase activity"/>
    <property type="evidence" value="ECO:0007669"/>
    <property type="project" value="TreeGrafter"/>
</dbReference>
<dbReference type="EMBL" id="MTKS01000014">
    <property type="protein sequence ID" value="RWX52405.1"/>
    <property type="molecule type" value="Genomic_DNA"/>
</dbReference>
<dbReference type="InterPro" id="IPR036412">
    <property type="entry name" value="HAD-like_sf"/>
</dbReference>
<evidence type="ECO:0000313" key="6">
    <source>
        <dbReference type="Proteomes" id="UP000288892"/>
    </source>
</evidence>
<keyword evidence="6" id="KW-1185">Reference proteome</keyword>
<dbReference type="AlphaFoldDB" id="A0A444JH60"/>
<dbReference type="GO" id="GO:0046872">
    <property type="term" value="F:metal ion binding"/>
    <property type="evidence" value="ECO:0007669"/>
    <property type="project" value="UniProtKB-KW"/>
</dbReference>
<keyword evidence="3 5" id="KW-0378">Hydrolase</keyword>
<dbReference type="Pfam" id="PF00702">
    <property type="entry name" value="Hydrolase"/>
    <property type="match status" value="1"/>
</dbReference>
<dbReference type="SUPFAM" id="SSF56784">
    <property type="entry name" value="HAD-like"/>
    <property type="match status" value="1"/>
</dbReference>
<sequence>MIIKGLIFDVNGTVTDIETNEWHDEIYRILSNVLLYQGISLSEQEVRDLYNRLLKSQREAGGEQYPEFNATGIFREMIDLHATEFTRNLPAAKLEQLPLFLAETFRAASLFRLKRYRGVTDTIKELHQQYQLAALSDGQTAWAVPELRAAGLLDYFTPVIVSGDHGFRKPDQRLFAMTLEVMQLRPEEVLFVGNDMYRDVFGAQQFGLKTVFFQSNQGRQKYEGTAPDYIIYTFPELLNAVRFFTDQPASQFCLSATKADNPQII</sequence>
<evidence type="ECO:0000256" key="2">
    <source>
        <dbReference type="ARBA" id="ARBA00022723"/>
    </source>
</evidence>
<dbReference type="InterPro" id="IPR006439">
    <property type="entry name" value="HAD-SF_hydro_IA"/>
</dbReference>
<comment type="cofactor">
    <cofactor evidence="1">
        <name>Mg(2+)</name>
        <dbReference type="ChEBI" id="CHEBI:18420"/>
    </cofactor>
</comment>
<dbReference type="NCBIfam" id="TIGR01549">
    <property type="entry name" value="HAD-SF-IA-v1"/>
    <property type="match status" value="1"/>
</dbReference>
<keyword evidence="2" id="KW-0479">Metal-binding</keyword>
<reference evidence="5 6" key="1">
    <citation type="submission" date="2017-01" db="EMBL/GenBank/DDBJ databases">
        <title>The cable genome- insights into the physiology and evolution of filamentous bacteria capable of sulfide oxidation via long distance electron transfer.</title>
        <authorList>
            <person name="Schreiber L."/>
            <person name="Bjerg J.T."/>
            <person name="Boggild A."/>
            <person name="Van De Vossenberg J."/>
            <person name="Meysman F."/>
            <person name="Nielsen L.P."/>
            <person name="Schramm A."/>
            <person name="Kjeldsen K.U."/>
        </authorList>
    </citation>
    <scope>NUCLEOTIDE SEQUENCE [LARGE SCALE GENOMIC DNA]</scope>
    <source>
        <strain evidence="5">A5</strain>
    </source>
</reference>
<evidence type="ECO:0000256" key="3">
    <source>
        <dbReference type="ARBA" id="ARBA00022801"/>
    </source>
</evidence>
<proteinExistence type="predicted"/>